<dbReference type="Pfam" id="PF03796">
    <property type="entry name" value="DnaB_C"/>
    <property type="match status" value="1"/>
</dbReference>
<organism evidence="14 15">
    <name type="scientific">Paracholeplasma manati</name>
    <dbReference type="NCBI Taxonomy" id="591373"/>
    <lineage>
        <taxon>Bacteria</taxon>
        <taxon>Bacillati</taxon>
        <taxon>Mycoplasmatota</taxon>
        <taxon>Mollicutes</taxon>
        <taxon>Acholeplasmatales</taxon>
        <taxon>Acholeplasmataceae</taxon>
        <taxon>Paracholeplasma</taxon>
    </lineage>
</organism>
<evidence type="ECO:0000256" key="10">
    <source>
        <dbReference type="ARBA" id="ARBA00048954"/>
    </source>
</evidence>
<evidence type="ECO:0000256" key="6">
    <source>
        <dbReference type="ARBA" id="ARBA00022806"/>
    </source>
</evidence>
<dbReference type="InterPro" id="IPR027417">
    <property type="entry name" value="P-loop_NTPase"/>
</dbReference>
<dbReference type="CDD" id="cd00984">
    <property type="entry name" value="DnaB_C"/>
    <property type="match status" value="1"/>
</dbReference>
<keyword evidence="5 12" id="KW-0378">Hydrolase</keyword>
<evidence type="ECO:0000256" key="9">
    <source>
        <dbReference type="ARBA" id="ARBA00023235"/>
    </source>
</evidence>
<dbReference type="RefSeq" id="WP_263607825.1">
    <property type="nucleotide sequence ID" value="NZ_JAOVQM010000002.1"/>
</dbReference>
<keyword evidence="8 12" id="KW-0238">DNA-binding</keyword>
<comment type="similarity">
    <text evidence="1 12">Belongs to the helicase family. DnaB subfamily.</text>
</comment>
<protein>
    <recommendedName>
        <fullName evidence="11 12">Replicative DNA helicase</fullName>
        <ecNumber evidence="11 12">5.6.2.3</ecNumber>
    </recommendedName>
</protein>
<keyword evidence="2 12" id="KW-0639">Primosome</keyword>
<reference evidence="14" key="1">
    <citation type="submission" date="2022-09" db="EMBL/GenBank/DDBJ databases">
        <title>Novel Mycoplasma species identified in domestic and wild animals.</title>
        <authorList>
            <person name="Volokhov D.V."/>
            <person name="Furtak V.A."/>
            <person name="Zagorodnyaya T.A."/>
        </authorList>
    </citation>
    <scope>NUCLEOTIDE SEQUENCE</scope>
    <source>
        <strain evidence="14">Oakley</strain>
    </source>
</reference>
<comment type="catalytic activity">
    <reaction evidence="10 12">
        <text>ATP + H2O = ADP + phosphate + H(+)</text>
        <dbReference type="Rhea" id="RHEA:13065"/>
        <dbReference type="ChEBI" id="CHEBI:15377"/>
        <dbReference type="ChEBI" id="CHEBI:15378"/>
        <dbReference type="ChEBI" id="CHEBI:30616"/>
        <dbReference type="ChEBI" id="CHEBI:43474"/>
        <dbReference type="ChEBI" id="CHEBI:456216"/>
        <dbReference type="EC" id="5.6.2.3"/>
    </reaction>
</comment>
<dbReference type="Gene3D" id="1.10.860.10">
    <property type="entry name" value="DNAb Helicase, Chain A"/>
    <property type="match status" value="1"/>
</dbReference>
<keyword evidence="6 12" id="KW-0347">Helicase</keyword>
<dbReference type="GO" id="GO:0016787">
    <property type="term" value="F:hydrolase activity"/>
    <property type="evidence" value="ECO:0007669"/>
    <property type="project" value="UniProtKB-KW"/>
</dbReference>
<dbReference type="Gene3D" id="3.40.50.300">
    <property type="entry name" value="P-loop containing nucleotide triphosphate hydrolases"/>
    <property type="match status" value="1"/>
</dbReference>
<keyword evidence="4 12" id="KW-0547">Nucleotide-binding</keyword>
<comment type="function">
    <text evidence="12">The main replicative DNA helicase, it participates in initiation and elongation during chromosome replication. Travels ahead of the DNA replisome, separating dsDNA into templates for DNA synthesis. A processive ATP-dependent 5'-3' DNA helicase it has DNA-dependent ATPase activity.</text>
</comment>
<dbReference type="PANTHER" id="PTHR30153">
    <property type="entry name" value="REPLICATIVE DNA HELICASE DNAB"/>
    <property type="match status" value="1"/>
</dbReference>
<name>A0ABT2Y4M4_9MOLU</name>
<keyword evidence="3 12" id="KW-0235">DNA replication</keyword>
<sequence>MSRIMPFSLEAEQSVLGSVFLNPAVMVGLMDKLNDEDFYDRRNQKIFFALRNLYNRGDKLDYTTVSTELAQMGAMKEVGVGYLSEITDLVPTTANLDAYVDIVKDYALKRAVIDAATKIMDDGFNDQIKATEFIDDAEKKIFELVRRRKASEFIRIDQVAHEVKEKAESRRNKGALTGLSTGFSIFDQITSGLQPEELIILAARPSMGKSAFAMNIALNVAKHNANGGASVAVFSLEMSNEQLVGRMLASESRVENRRIKTGELTPKEWQFVDTAVESLGRLNVYFDDSSAISVQDIRSKCRKLRQEGKLDFVVIDYLQLIKGDEGKNGSSNVNRQEEVAKISRQLKTMARELHIPVMALSQLSRGVEKRDDKRPVLADLRESGSIEQDADIVLFLYRDEYYSHGQVDNGETELQFAKNRQGSVGNVLLYKFEKEYSRFLQITQRDDEPRN</sequence>
<feature type="domain" description="SF4 helicase" evidence="13">
    <location>
        <begin position="172"/>
        <end position="446"/>
    </location>
</feature>
<dbReference type="Pfam" id="PF00772">
    <property type="entry name" value="DnaB"/>
    <property type="match status" value="1"/>
</dbReference>
<dbReference type="InterPro" id="IPR016136">
    <property type="entry name" value="DNA_helicase_N/primase_C"/>
</dbReference>
<comment type="caution">
    <text evidence="14">The sequence shown here is derived from an EMBL/GenBank/DDBJ whole genome shotgun (WGS) entry which is preliminary data.</text>
</comment>
<keyword evidence="9" id="KW-0413">Isomerase</keyword>
<dbReference type="InterPro" id="IPR007694">
    <property type="entry name" value="DNA_helicase_DnaB-like_C"/>
</dbReference>
<accession>A0ABT2Y4M4</accession>
<evidence type="ECO:0000256" key="4">
    <source>
        <dbReference type="ARBA" id="ARBA00022741"/>
    </source>
</evidence>
<evidence type="ECO:0000313" key="14">
    <source>
        <dbReference type="EMBL" id="MCV2231686.1"/>
    </source>
</evidence>
<dbReference type="SUPFAM" id="SSF52540">
    <property type="entry name" value="P-loop containing nucleoside triphosphate hydrolases"/>
    <property type="match status" value="1"/>
</dbReference>
<evidence type="ECO:0000259" key="13">
    <source>
        <dbReference type="PROSITE" id="PS51199"/>
    </source>
</evidence>
<keyword evidence="7 12" id="KW-0067">ATP-binding</keyword>
<dbReference type="PROSITE" id="PS51199">
    <property type="entry name" value="SF4_HELICASE"/>
    <property type="match status" value="1"/>
</dbReference>
<dbReference type="EC" id="5.6.2.3" evidence="11 12"/>
<dbReference type="SUPFAM" id="SSF48024">
    <property type="entry name" value="N-terminal domain of DnaB helicase"/>
    <property type="match status" value="1"/>
</dbReference>
<keyword evidence="15" id="KW-1185">Reference proteome</keyword>
<dbReference type="Proteomes" id="UP001177160">
    <property type="component" value="Unassembled WGS sequence"/>
</dbReference>
<proteinExistence type="inferred from homology"/>
<evidence type="ECO:0000313" key="15">
    <source>
        <dbReference type="Proteomes" id="UP001177160"/>
    </source>
</evidence>
<evidence type="ECO:0000256" key="11">
    <source>
        <dbReference type="NCBIfam" id="TIGR00665"/>
    </source>
</evidence>
<dbReference type="InterPro" id="IPR036185">
    <property type="entry name" value="DNA_heli_DnaB-like_N_sf"/>
</dbReference>
<dbReference type="GO" id="GO:0003678">
    <property type="term" value="F:DNA helicase activity"/>
    <property type="evidence" value="ECO:0007669"/>
    <property type="project" value="UniProtKB-EC"/>
</dbReference>
<evidence type="ECO:0000256" key="2">
    <source>
        <dbReference type="ARBA" id="ARBA00022515"/>
    </source>
</evidence>
<evidence type="ECO:0000256" key="5">
    <source>
        <dbReference type="ARBA" id="ARBA00022801"/>
    </source>
</evidence>
<evidence type="ECO:0000256" key="7">
    <source>
        <dbReference type="ARBA" id="ARBA00022840"/>
    </source>
</evidence>
<evidence type="ECO:0000256" key="8">
    <source>
        <dbReference type="ARBA" id="ARBA00023125"/>
    </source>
</evidence>
<dbReference type="PANTHER" id="PTHR30153:SF2">
    <property type="entry name" value="REPLICATIVE DNA HELICASE"/>
    <property type="match status" value="1"/>
</dbReference>
<evidence type="ECO:0000256" key="3">
    <source>
        <dbReference type="ARBA" id="ARBA00022705"/>
    </source>
</evidence>
<dbReference type="InterPro" id="IPR007692">
    <property type="entry name" value="DNA_helicase_DnaB"/>
</dbReference>
<evidence type="ECO:0000256" key="1">
    <source>
        <dbReference type="ARBA" id="ARBA00008428"/>
    </source>
</evidence>
<dbReference type="EMBL" id="JAOVQM010000002">
    <property type="protein sequence ID" value="MCV2231686.1"/>
    <property type="molecule type" value="Genomic_DNA"/>
</dbReference>
<dbReference type="NCBIfam" id="TIGR00665">
    <property type="entry name" value="DnaB"/>
    <property type="match status" value="1"/>
</dbReference>
<gene>
    <name evidence="14" type="primary">dnaB</name>
    <name evidence="14" type="ORF">N7548_02490</name>
</gene>
<dbReference type="InterPro" id="IPR007693">
    <property type="entry name" value="DNA_helicase_DnaB-like_N"/>
</dbReference>
<evidence type="ECO:0000256" key="12">
    <source>
        <dbReference type="RuleBase" id="RU362085"/>
    </source>
</evidence>